<reference evidence="11 12" key="1">
    <citation type="submission" date="2023-11" db="EMBL/GenBank/DDBJ databases">
        <title>An acidophilic fungus is an integral part of prey digestion in a carnivorous sundew plant.</title>
        <authorList>
            <person name="Tsai I.J."/>
        </authorList>
    </citation>
    <scope>NUCLEOTIDE SEQUENCE [LARGE SCALE GENOMIC DNA]</scope>
    <source>
        <strain evidence="11">169a</strain>
    </source>
</reference>
<keyword evidence="2 8" id="KW-0645">Protease</keyword>
<dbReference type="AlphaFoldDB" id="A0AAQ3M5I1"/>
<evidence type="ECO:0000256" key="1">
    <source>
        <dbReference type="ARBA" id="ARBA00004239"/>
    </source>
</evidence>
<dbReference type="GO" id="GO:0008240">
    <property type="term" value="F:tripeptidyl-peptidase activity"/>
    <property type="evidence" value="ECO:0007669"/>
    <property type="project" value="TreeGrafter"/>
</dbReference>
<dbReference type="Gene3D" id="3.40.50.200">
    <property type="entry name" value="Peptidase S8/S53 domain"/>
    <property type="match status" value="1"/>
</dbReference>
<evidence type="ECO:0000256" key="4">
    <source>
        <dbReference type="ARBA" id="ARBA00022801"/>
    </source>
</evidence>
<dbReference type="InterPro" id="IPR050819">
    <property type="entry name" value="Tripeptidyl-peptidase_I"/>
</dbReference>
<evidence type="ECO:0000313" key="11">
    <source>
        <dbReference type="EMBL" id="WPH02277.1"/>
    </source>
</evidence>
<evidence type="ECO:0000256" key="7">
    <source>
        <dbReference type="ARBA" id="ARBA00023145"/>
    </source>
</evidence>
<feature type="active site" description="Charge relay system" evidence="8">
    <location>
        <position position="573"/>
    </location>
</feature>
<sequence length="656" mass="71330">MRSSLLQVLAAAATIDVAASLAIPDTLVVHESRNTVTTGSKLAKRARVDKNVKLPVRIGLKANPESEAKAEQWLMDVSHPESAKYGQHWTQDDVIKAFQPTDEAVKGVKEWLTTVIKEDRITHTDNKGWFAFDATTEELEKLTNAKYYEHHDASTGRVLLATDEYSVPASLKQHIDLISPGVKGVQVKATDLATHQRRRGRRQYIEASSNPASSPTNLTTCDVSVTPACIQALYGFKALDPNCKVNKYNSLGVFESGDTYAQEDLNLFYKNFTQYIPQGTGPILKSVDGGHAPVTSIADAGGESDLDFELAIPIVYPQTTTLYQTDDDYYVSQNGAGTGDFNTFMDALDGSYCYYEGGNDKIDPVYPDNNPGGYTGKLMCGVYKPTNVISISYGDQESNFTPFYQQRQCREFLKLGLQGVSIFFASGDDGVGGPTDVNDNGCIGKDKKVFSPASPNNCPWITNVGATKIAPGKSVHDPEVAANDPKGHPYLDAYSSGGGFSNIYGIPWYQKDAVASYFENYSPPYDYYYNGDYNNSATGLYNRNGRGYPDVAAVGDAIAVYKGGNYHTSGGTSASTPIFASLINRIVEERLKSGKGPVGFINPALYFNPHMLNDITSGNNPACGVDGFYAVKGWDPVTGLGTPNYPKMSQFFNSLP</sequence>
<keyword evidence="7" id="KW-0865">Zymogen</keyword>
<feature type="chain" id="PRO_5042951007" description="Peptidase S53 domain-containing protein" evidence="9">
    <location>
        <begin position="21"/>
        <end position="656"/>
    </location>
</feature>
<dbReference type="SUPFAM" id="SSF52743">
    <property type="entry name" value="Subtilisin-like"/>
    <property type="match status" value="1"/>
</dbReference>
<feature type="domain" description="Peptidase S53" evidence="10">
    <location>
        <begin position="224"/>
        <end position="655"/>
    </location>
</feature>
<evidence type="ECO:0000256" key="9">
    <source>
        <dbReference type="SAM" id="SignalP"/>
    </source>
</evidence>
<evidence type="ECO:0000256" key="3">
    <source>
        <dbReference type="ARBA" id="ARBA00022723"/>
    </source>
</evidence>
<evidence type="ECO:0000256" key="5">
    <source>
        <dbReference type="ARBA" id="ARBA00022825"/>
    </source>
</evidence>
<dbReference type="PROSITE" id="PS51695">
    <property type="entry name" value="SEDOLISIN"/>
    <property type="match status" value="1"/>
</dbReference>
<feature type="active site" description="Charge relay system" evidence="8">
    <location>
        <position position="303"/>
    </location>
</feature>
<gene>
    <name evidence="11" type="ORF">R9X50_00513300</name>
</gene>
<protein>
    <recommendedName>
        <fullName evidence="10">Peptidase S53 domain-containing protein</fullName>
    </recommendedName>
</protein>
<dbReference type="EMBL" id="CP138586">
    <property type="protein sequence ID" value="WPH02277.1"/>
    <property type="molecule type" value="Genomic_DNA"/>
</dbReference>
<dbReference type="CDD" id="cd04056">
    <property type="entry name" value="Peptidases_S53"/>
    <property type="match status" value="1"/>
</dbReference>
<dbReference type="InterPro" id="IPR030400">
    <property type="entry name" value="Sedolisin_dom"/>
</dbReference>
<dbReference type="PANTHER" id="PTHR14218">
    <property type="entry name" value="PROTEASE S8 TRIPEPTIDYL PEPTIDASE I CLN2"/>
    <property type="match status" value="1"/>
</dbReference>
<evidence type="ECO:0000256" key="2">
    <source>
        <dbReference type="ARBA" id="ARBA00022670"/>
    </source>
</evidence>
<dbReference type="CDD" id="cd11377">
    <property type="entry name" value="Pro-peptidase_S53"/>
    <property type="match status" value="1"/>
</dbReference>
<dbReference type="GO" id="GO:0005576">
    <property type="term" value="C:extracellular region"/>
    <property type="evidence" value="ECO:0007669"/>
    <property type="project" value="UniProtKB-SubCell"/>
</dbReference>
<comment type="subcellular location">
    <subcellularLocation>
        <location evidence="1">Secreted</location>
        <location evidence="1">Extracellular space</location>
    </subcellularLocation>
</comment>
<name>A0AAQ3M5I1_9PEZI</name>
<feature type="signal peptide" evidence="9">
    <location>
        <begin position="1"/>
        <end position="20"/>
    </location>
</feature>
<dbReference type="Proteomes" id="UP001303373">
    <property type="component" value="Chromosome 7"/>
</dbReference>
<dbReference type="Pfam" id="PF09286">
    <property type="entry name" value="Pro-kuma_activ"/>
    <property type="match status" value="1"/>
</dbReference>
<feature type="binding site" evidence="8">
    <location>
        <position position="635"/>
    </location>
    <ligand>
        <name>Ca(2+)</name>
        <dbReference type="ChEBI" id="CHEBI:29108"/>
    </ligand>
</feature>
<keyword evidence="3 8" id="KW-0479">Metal-binding</keyword>
<evidence type="ECO:0000313" key="12">
    <source>
        <dbReference type="Proteomes" id="UP001303373"/>
    </source>
</evidence>
<feature type="binding site" evidence="8">
    <location>
        <position position="615"/>
    </location>
    <ligand>
        <name>Ca(2+)</name>
        <dbReference type="ChEBI" id="CHEBI:29108"/>
    </ligand>
</feature>
<dbReference type="GO" id="GO:0004252">
    <property type="term" value="F:serine-type endopeptidase activity"/>
    <property type="evidence" value="ECO:0007669"/>
    <property type="project" value="UniProtKB-UniRule"/>
</dbReference>
<dbReference type="InterPro" id="IPR036852">
    <property type="entry name" value="Peptidase_S8/S53_dom_sf"/>
</dbReference>
<dbReference type="GO" id="GO:0006508">
    <property type="term" value="P:proteolysis"/>
    <property type="evidence" value="ECO:0007669"/>
    <property type="project" value="UniProtKB-KW"/>
</dbReference>
<dbReference type="InterPro" id="IPR015366">
    <property type="entry name" value="S53_propep"/>
</dbReference>
<evidence type="ECO:0000259" key="10">
    <source>
        <dbReference type="PROSITE" id="PS51695"/>
    </source>
</evidence>
<keyword evidence="4 8" id="KW-0378">Hydrolase</keyword>
<keyword evidence="9" id="KW-0732">Signal</keyword>
<dbReference type="PANTHER" id="PTHR14218:SF19">
    <property type="entry name" value="SERINE PROTEASE AORO, PUTATIVE (AFU_ORTHOLOGUE AFUA_6G10250)-RELATED"/>
    <property type="match status" value="1"/>
</dbReference>
<feature type="binding site" evidence="8">
    <location>
        <position position="633"/>
    </location>
    <ligand>
        <name>Ca(2+)</name>
        <dbReference type="ChEBI" id="CHEBI:29108"/>
    </ligand>
</feature>
<organism evidence="11 12">
    <name type="scientific">Acrodontium crateriforme</name>
    <dbReference type="NCBI Taxonomy" id="150365"/>
    <lineage>
        <taxon>Eukaryota</taxon>
        <taxon>Fungi</taxon>
        <taxon>Dikarya</taxon>
        <taxon>Ascomycota</taxon>
        <taxon>Pezizomycotina</taxon>
        <taxon>Dothideomycetes</taxon>
        <taxon>Dothideomycetidae</taxon>
        <taxon>Mycosphaerellales</taxon>
        <taxon>Teratosphaeriaceae</taxon>
        <taxon>Acrodontium</taxon>
    </lineage>
</organism>
<keyword evidence="5 8" id="KW-0720">Serine protease</keyword>
<feature type="binding site" evidence="8">
    <location>
        <position position="614"/>
    </location>
    <ligand>
        <name>Ca(2+)</name>
        <dbReference type="ChEBI" id="CHEBI:29108"/>
    </ligand>
</feature>
<evidence type="ECO:0000256" key="8">
    <source>
        <dbReference type="PROSITE-ProRule" id="PRU01032"/>
    </source>
</evidence>
<accession>A0AAQ3M5I1</accession>
<comment type="cofactor">
    <cofactor evidence="8">
        <name>Ca(2+)</name>
        <dbReference type="ChEBI" id="CHEBI:29108"/>
    </cofactor>
    <text evidence="8">Binds 1 Ca(2+) ion per subunit.</text>
</comment>
<dbReference type="SUPFAM" id="SSF54897">
    <property type="entry name" value="Protease propeptides/inhibitors"/>
    <property type="match status" value="1"/>
</dbReference>
<dbReference type="SMART" id="SM00944">
    <property type="entry name" value="Pro-kuma_activ"/>
    <property type="match status" value="1"/>
</dbReference>
<dbReference type="GO" id="GO:0046872">
    <property type="term" value="F:metal ion binding"/>
    <property type="evidence" value="ECO:0007669"/>
    <property type="project" value="UniProtKB-UniRule"/>
</dbReference>
<keyword evidence="12" id="KW-1185">Reference proteome</keyword>
<proteinExistence type="predicted"/>
<feature type="active site" description="Charge relay system" evidence="8">
    <location>
        <position position="307"/>
    </location>
</feature>
<keyword evidence="6 8" id="KW-0106">Calcium</keyword>
<evidence type="ECO:0000256" key="6">
    <source>
        <dbReference type="ARBA" id="ARBA00022837"/>
    </source>
</evidence>